<dbReference type="AlphaFoldDB" id="A0A840FRP7"/>
<reference evidence="2 3" key="1">
    <citation type="submission" date="2020-08" db="EMBL/GenBank/DDBJ databases">
        <title>Genomic Encyclopedia of Type Strains, Phase IV (KMG-V): Genome sequencing to study the core and pangenomes of soil and plant-associated prokaryotes.</title>
        <authorList>
            <person name="Whitman W."/>
        </authorList>
    </citation>
    <scope>NUCLEOTIDE SEQUENCE [LARGE SCALE GENOMIC DNA]</scope>
    <source>
        <strain evidence="2 3">34/80</strain>
    </source>
</reference>
<accession>A0A840FRP7</accession>
<feature type="compositionally biased region" description="Basic and acidic residues" evidence="1">
    <location>
        <begin position="76"/>
        <end position="85"/>
    </location>
</feature>
<name>A0A840FRP7_9BURK</name>
<proteinExistence type="predicted"/>
<evidence type="ECO:0000313" key="2">
    <source>
        <dbReference type="EMBL" id="MBB4225276.1"/>
    </source>
</evidence>
<evidence type="ECO:0000313" key="3">
    <source>
        <dbReference type="Proteomes" id="UP000524450"/>
    </source>
</evidence>
<evidence type="ECO:0000256" key="1">
    <source>
        <dbReference type="SAM" id="MobiDB-lite"/>
    </source>
</evidence>
<dbReference type="EMBL" id="JACIFZ010000011">
    <property type="protein sequence ID" value="MBB4225276.1"/>
    <property type="molecule type" value="Genomic_DNA"/>
</dbReference>
<gene>
    <name evidence="2" type="ORF">GGD71_006086</name>
</gene>
<feature type="region of interest" description="Disordered" evidence="1">
    <location>
        <begin position="76"/>
        <end position="99"/>
    </location>
</feature>
<organism evidence="2 3">
    <name type="scientific">Variovorax guangxiensis</name>
    <dbReference type="NCBI Taxonomy" id="1775474"/>
    <lineage>
        <taxon>Bacteria</taxon>
        <taxon>Pseudomonadati</taxon>
        <taxon>Pseudomonadota</taxon>
        <taxon>Betaproteobacteria</taxon>
        <taxon>Burkholderiales</taxon>
        <taxon>Comamonadaceae</taxon>
        <taxon>Variovorax</taxon>
    </lineage>
</organism>
<sequence length="99" mass="11091">MKTTLIYMMVTFEPVLTKLRPGTGQHELFFATPRREIATSADMPCDGGREMLQRDVALGMAVLVAASLEIVRIHEEHPAPHRVRADSSSPRANRVRPPR</sequence>
<protein>
    <submittedName>
        <fullName evidence="2">Uncharacterized protein</fullName>
    </submittedName>
</protein>
<comment type="caution">
    <text evidence="2">The sequence shown here is derived from an EMBL/GenBank/DDBJ whole genome shotgun (WGS) entry which is preliminary data.</text>
</comment>
<dbReference type="Proteomes" id="UP000524450">
    <property type="component" value="Unassembled WGS sequence"/>
</dbReference>